<sequence>MAEAADFQGTSPSPARRWLRRTGALLAGAPLLAGILTLPTSMPSYASESSIAAEATGSRTVGISLTSLSPSVPSDGDTLTVSGRIVNNGKQAITAAHVGLRVGPTLNGRSAIDDAAKSNPYAGTEIGGKYVAEFAKLAPGISQPFSISVPVDKLDLGSDGVYQLGVTLTGRTSAAPYDQILGIQRTFLPWQPEAADTKSRTTYLWPLISTSHMTAETGSNEQQTPIFADDDALAAEISPGGRLERLLSLGKDLDITWVIDPDLLASVDAMTRSYRVQVNGSSRTTTAGTHQAVAGKWLSELEKAVEDEEVVALPFADPDLASLAHNGTAVTGSLSHLKDATTVAATTVESILHVIPSTDYAWPVNGAIDPSIVKVATSAGADTVLTRSDSLQESGALPYTPSAARPIGGGTTAVVADARLSTAFQGDMTVAGNSTLAVQRFLAQSLMLTQQAPDRQRSIVVAPQRMPTAGQAQTMAAALTALQDGNWSQSAELSAATKAEPDAGATTRVPAASAYPSSLRKQELPRAAFEQIQRTQKELDSFQVVLSNQSRVVTPFGRAMDRSMSTSWRGRAVEASAYRTGVERYLVGLTESVGLIEKSEAKLSGRSATIPITVQNNLVQGVDHLVLRLTSKQPSRLSIGDGVFEEQQVSVSGGHSQSVKFTTNAHANGRAAVVAQLYTQDGRAYGPAMTFDVKVTEITATVMLVIAGGVLLLVLAGFRMYTQRKREAVRRAAEGVGGPADGVPADGEAENAAATGSGDSPENGDGSEDGDGSESDTAAAQNSAAAKSGDGTVSGAPAEGGRVQAAPSEPGARAPEHPGDAPDTAPEITDPSGTGERVDR</sequence>
<feature type="region of interest" description="Disordered" evidence="1">
    <location>
        <begin position="497"/>
        <end position="517"/>
    </location>
</feature>
<dbReference type="RefSeq" id="WP_149512473.1">
    <property type="nucleotide sequence ID" value="NZ_VDFC01000043.1"/>
</dbReference>
<feature type="compositionally biased region" description="Low complexity" evidence="1">
    <location>
        <begin position="775"/>
        <end position="786"/>
    </location>
</feature>
<dbReference type="Pfam" id="PF19516">
    <property type="entry name" value="DUF6049"/>
    <property type="match status" value="1"/>
</dbReference>
<evidence type="ECO:0000313" key="4">
    <source>
        <dbReference type="Proteomes" id="UP000324965"/>
    </source>
</evidence>
<dbReference type="Proteomes" id="UP000324965">
    <property type="component" value="Unassembled WGS sequence"/>
</dbReference>
<keyword evidence="2" id="KW-0472">Membrane</keyword>
<accession>A0A5B0AYL8</accession>
<feature type="transmembrane region" description="Helical" evidence="2">
    <location>
        <begin position="698"/>
        <end position="721"/>
    </location>
</feature>
<dbReference type="InterPro" id="IPR046112">
    <property type="entry name" value="DUF6049"/>
</dbReference>
<evidence type="ECO:0000313" key="3">
    <source>
        <dbReference type="EMBL" id="KAA0933625.1"/>
    </source>
</evidence>
<name>A0A5B0AYL8_9ACTN</name>
<gene>
    <name evidence="3" type="ORF">FGF04_18715</name>
</gene>
<reference evidence="3 4" key="1">
    <citation type="submission" date="2019-05" db="EMBL/GenBank/DDBJ databases">
        <authorList>
            <person name="Hariharan J."/>
            <person name="Choudoir M.J."/>
            <person name="Diebold P."/>
            <person name="Panke-Buisse K."/>
            <person name="Buckley D.H."/>
        </authorList>
    </citation>
    <scope>NUCLEOTIDE SEQUENCE [LARGE SCALE GENOMIC DNA]</scope>
    <source>
        <strain evidence="3 4">SUN51</strain>
    </source>
</reference>
<feature type="compositionally biased region" description="Acidic residues" evidence="1">
    <location>
        <begin position="765"/>
        <end position="774"/>
    </location>
</feature>
<dbReference type="OrthoDB" id="3797035at2"/>
<evidence type="ECO:0000256" key="2">
    <source>
        <dbReference type="SAM" id="Phobius"/>
    </source>
</evidence>
<organism evidence="3 4">
    <name type="scientific">Streptomyces apricus</name>
    <dbReference type="NCBI Taxonomy" id="1828112"/>
    <lineage>
        <taxon>Bacteria</taxon>
        <taxon>Bacillati</taxon>
        <taxon>Actinomycetota</taxon>
        <taxon>Actinomycetes</taxon>
        <taxon>Kitasatosporales</taxon>
        <taxon>Streptomycetaceae</taxon>
        <taxon>Streptomyces</taxon>
    </lineage>
</organism>
<evidence type="ECO:0000256" key="1">
    <source>
        <dbReference type="SAM" id="MobiDB-lite"/>
    </source>
</evidence>
<comment type="caution">
    <text evidence="3">The sequence shown here is derived from an EMBL/GenBank/DDBJ whole genome shotgun (WGS) entry which is preliminary data.</text>
</comment>
<feature type="region of interest" description="Disordered" evidence="1">
    <location>
        <begin position="732"/>
        <end position="840"/>
    </location>
</feature>
<dbReference type="AlphaFoldDB" id="A0A5B0AYL8"/>
<keyword evidence="4" id="KW-1185">Reference proteome</keyword>
<keyword evidence="2" id="KW-0812">Transmembrane</keyword>
<protein>
    <submittedName>
        <fullName evidence="3">Uncharacterized protein</fullName>
    </submittedName>
</protein>
<proteinExistence type="predicted"/>
<keyword evidence="2" id="KW-1133">Transmembrane helix</keyword>
<dbReference type="EMBL" id="VDFC01000043">
    <property type="protein sequence ID" value="KAA0933625.1"/>
    <property type="molecule type" value="Genomic_DNA"/>
</dbReference>